<evidence type="ECO:0000259" key="2">
    <source>
        <dbReference type="Pfam" id="PF07933"/>
    </source>
</evidence>
<dbReference type="InterPro" id="IPR011993">
    <property type="entry name" value="PH-like_dom_sf"/>
</dbReference>
<gene>
    <name evidence="3" type="ORF">CVIRNUC_008715</name>
</gene>
<organism evidence="3 4">
    <name type="scientific">Coccomyxa viridis</name>
    <dbReference type="NCBI Taxonomy" id="1274662"/>
    <lineage>
        <taxon>Eukaryota</taxon>
        <taxon>Viridiplantae</taxon>
        <taxon>Chlorophyta</taxon>
        <taxon>core chlorophytes</taxon>
        <taxon>Trebouxiophyceae</taxon>
        <taxon>Trebouxiophyceae incertae sedis</taxon>
        <taxon>Coccomyxaceae</taxon>
        <taxon>Coccomyxa</taxon>
    </lineage>
</organism>
<protein>
    <recommendedName>
        <fullName evidence="2">NECAP PHear domain-containing protein</fullName>
    </recommendedName>
</protein>
<dbReference type="PANTHER" id="PTHR12847:SF9">
    <property type="entry name" value="NECAP-LIKE PROTEIN CG9132"/>
    <property type="match status" value="1"/>
</dbReference>
<dbReference type="CDD" id="cd13228">
    <property type="entry name" value="PHear_NECAP"/>
    <property type="match status" value="1"/>
</dbReference>
<feature type="compositionally biased region" description="Low complexity" evidence="1">
    <location>
        <begin position="221"/>
        <end position="243"/>
    </location>
</feature>
<dbReference type="PANTHER" id="PTHR12847">
    <property type="entry name" value="ATP-BINDING CASSETTE ABC TRANSPORTER-RELATED"/>
    <property type="match status" value="1"/>
</dbReference>
<feature type="compositionally biased region" description="Acidic residues" evidence="1">
    <location>
        <begin position="297"/>
        <end position="307"/>
    </location>
</feature>
<dbReference type="Proteomes" id="UP001314263">
    <property type="component" value="Unassembled WGS sequence"/>
</dbReference>
<dbReference type="AlphaFoldDB" id="A0AAV1IH14"/>
<feature type="compositionally biased region" description="Basic and acidic residues" evidence="1">
    <location>
        <begin position="257"/>
        <end position="270"/>
    </location>
</feature>
<evidence type="ECO:0000313" key="3">
    <source>
        <dbReference type="EMBL" id="CAK0785505.1"/>
    </source>
</evidence>
<feature type="region of interest" description="Disordered" evidence="1">
    <location>
        <begin position="202"/>
        <end position="313"/>
    </location>
</feature>
<dbReference type="Pfam" id="PF07933">
    <property type="entry name" value="DUF1681"/>
    <property type="match status" value="1"/>
</dbReference>
<sequence>MNEEDREFKTGLTTFSCKEAYVYKAPPATTGRHQAELWDVDNPMQEVACTVVTCGNDCWVRLTDKESGDLFAECPIVREKPLTASVDPVIDSSRYYVLRVVDRESGRHAFLGFGFRERSHATDFNAALSDHIGYLRRAREAREMQEAFEAAQSGQQGPNLPTLDFRLKPGETVSLKLADKAPLARSSFMSRRLAAVAIAEPGSNGALLPPPPAAGAKLEETSLSGPPSEGSSSAHGAAATISSPEGSTPVSCKASKQHAEGAEMRGDDGIRSLANKGQKQELKQSHSAPFKHPDGAVADEVDDDDDFGTFMNA</sequence>
<dbReference type="GO" id="GO:0006897">
    <property type="term" value="P:endocytosis"/>
    <property type="evidence" value="ECO:0007669"/>
    <property type="project" value="InterPro"/>
</dbReference>
<keyword evidence="4" id="KW-1185">Reference proteome</keyword>
<proteinExistence type="predicted"/>
<evidence type="ECO:0000256" key="1">
    <source>
        <dbReference type="SAM" id="MobiDB-lite"/>
    </source>
</evidence>
<dbReference type="GO" id="GO:0030125">
    <property type="term" value="C:clathrin vesicle coat"/>
    <property type="evidence" value="ECO:0007669"/>
    <property type="project" value="TreeGrafter"/>
</dbReference>
<comment type="caution">
    <text evidence="3">The sequence shown here is derived from an EMBL/GenBank/DDBJ whole genome shotgun (WGS) entry which is preliminary data.</text>
</comment>
<dbReference type="SUPFAM" id="SSF50729">
    <property type="entry name" value="PH domain-like"/>
    <property type="match status" value="1"/>
</dbReference>
<dbReference type="Gene3D" id="2.30.29.30">
    <property type="entry name" value="Pleckstrin-homology domain (PH domain)/Phosphotyrosine-binding domain (PTB)"/>
    <property type="match status" value="1"/>
</dbReference>
<name>A0AAV1IH14_9CHLO</name>
<feature type="domain" description="NECAP PHear" evidence="2">
    <location>
        <begin position="14"/>
        <end position="177"/>
    </location>
</feature>
<dbReference type="InterPro" id="IPR012466">
    <property type="entry name" value="NECAP_PHear"/>
</dbReference>
<evidence type="ECO:0000313" key="4">
    <source>
        <dbReference type="Proteomes" id="UP001314263"/>
    </source>
</evidence>
<reference evidence="3 4" key="1">
    <citation type="submission" date="2023-10" db="EMBL/GenBank/DDBJ databases">
        <authorList>
            <person name="Maclean D."/>
            <person name="Macfadyen A."/>
        </authorList>
    </citation>
    <scope>NUCLEOTIDE SEQUENCE [LARGE SCALE GENOMIC DNA]</scope>
</reference>
<dbReference type="EMBL" id="CAUYUE010000012">
    <property type="protein sequence ID" value="CAK0785505.1"/>
    <property type="molecule type" value="Genomic_DNA"/>
</dbReference>
<accession>A0AAV1IH14</accession>